<organism evidence="1 2">
    <name type="scientific">Pigmentiphaga daeguensis</name>
    <dbReference type="NCBI Taxonomy" id="414049"/>
    <lineage>
        <taxon>Bacteria</taxon>
        <taxon>Pseudomonadati</taxon>
        <taxon>Pseudomonadota</taxon>
        <taxon>Betaproteobacteria</taxon>
        <taxon>Burkholderiales</taxon>
        <taxon>Alcaligenaceae</taxon>
        <taxon>Pigmentiphaga</taxon>
    </lineage>
</organism>
<sequence length="138" mass="14704">MPRPPYIPHRTKPIGKLPVMAKLRDEFGMVAHLALRGLETAPSIEAFDALAGVFNLLQVDLRNDARRSDVAAVISDGAGALIAAQDAVAAGQVPAPELLERIRAGVNAIDGLIGKLDVTRLYASMQVLKAMKRAEARA</sequence>
<dbReference type="EMBL" id="BAAAEN010000037">
    <property type="protein sequence ID" value="GAA0531266.1"/>
    <property type="molecule type" value="Genomic_DNA"/>
</dbReference>
<gene>
    <name evidence="1" type="ORF">GCM10009097_55860</name>
</gene>
<proteinExistence type="predicted"/>
<comment type="caution">
    <text evidence="1">The sequence shown here is derived from an EMBL/GenBank/DDBJ whole genome shotgun (WGS) entry which is preliminary data.</text>
</comment>
<reference evidence="2" key="1">
    <citation type="journal article" date="2019" name="Int. J. Syst. Evol. Microbiol.">
        <title>The Global Catalogue of Microorganisms (GCM) 10K type strain sequencing project: providing services to taxonomists for standard genome sequencing and annotation.</title>
        <authorList>
            <consortium name="The Broad Institute Genomics Platform"/>
            <consortium name="The Broad Institute Genome Sequencing Center for Infectious Disease"/>
            <person name="Wu L."/>
            <person name="Ma J."/>
        </authorList>
    </citation>
    <scope>NUCLEOTIDE SEQUENCE [LARGE SCALE GENOMIC DNA]</scope>
    <source>
        <strain evidence="2">JCM 14330</strain>
    </source>
</reference>
<evidence type="ECO:0000313" key="1">
    <source>
        <dbReference type="EMBL" id="GAA0531266.1"/>
    </source>
</evidence>
<protein>
    <submittedName>
        <fullName evidence="1">Uncharacterized protein</fullName>
    </submittedName>
</protein>
<name>A0ABP3MYT6_9BURK</name>
<dbReference type="Proteomes" id="UP001501706">
    <property type="component" value="Unassembled WGS sequence"/>
</dbReference>
<accession>A0ABP3MYT6</accession>
<dbReference type="RefSeq" id="WP_343928661.1">
    <property type="nucleotide sequence ID" value="NZ_BAAAEN010000037.1"/>
</dbReference>
<evidence type="ECO:0000313" key="2">
    <source>
        <dbReference type="Proteomes" id="UP001501706"/>
    </source>
</evidence>
<keyword evidence="2" id="KW-1185">Reference proteome</keyword>